<reference evidence="3" key="1">
    <citation type="submission" date="2014-03" db="EMBL/GenBank/DDBJ databases">
        <authorList>
            <person name="Aksoy S."/>
            <person name="Warren W."/>
            <person name="Wilson R.K."/>
        </authorList>
    </citation>
    <scope>NUCLEOTIDE SEQUENCE [LARGE SCALE GENOMIC DNA]</scope>
    <source>
        <strain evidence="3">IAEA</strain>
    </source>
</reference>
<feature type="transmembrane region" description="Helical" evidence="1">
    <location>
        <begin position="93"/>
        <end position="123"/>
    </location>
</feature>
<sequence>MVGDTAYNLRNVAEGYLCGVANKATAAAAAAEAAAAAFELLVEVDADSIKGKSVIVTTRRITIIEVFIVVITVRTVSNGNVVAFLALGPVAKAYVAVCPGVATNMLMLTCYVGNVFFFCYYHYITTNTTNKRRTLLSWLLTNCSLSCHAIANCVFFERSYVVLKMEHFDVEL</sequence>
<feature type="transmembrane region" description="Helical" evidence="1">
    <location>
        <begin position="66"/>
        <end position="87"/>
    </location>
</feature>
<dbReference type="VEuPathDB" id="VectorBase:GBRI029999"/>
<evidence type="ECO:0000313" key="2">
    <source>
        <dbReference type="EnsemblMetazoa" id="GBRI029999-PA"/>
    </source>
</evidence>
<dbReference type="Proteomes" id="UP000091820">
    <property type="component" value="Unassembled WGS sequence"/>
</dbReference>
<dbReference type="EnsemblMetazoa" id="GBRI029999-RA">
    <property type="protein sequence ID" value="GBRI029999-PA"/>
    <property type="gene ID" value="GBRI029999"/>
</dbReference>
<dbReference type="AlphaFoldDB" id="A0A1A9WS16"/>
<proteinExistence type="predicted"/>
<protein>
    <submittedName>
        <fullName evidence="2">Uncharacterized protein</fullName>
    </submittedName>
</protein>
<accession>A0A1A9WS16</accession>
<evidence type="ECO:0000313" key="3">
    <source>
        <dbReference type="Proteomes" id="UP000091820"/>
    </source>
</evidence>
<organism evidence="2 3">
    <name type="scientific">Glossina brevipalpis</name>
    <dbReference type="NCBI Taxonomy" id="37001"/>
    <lineage>
        <taxon>Eukaryota</taxon>
        <taxon>Metazoa</taxon>
        <taxon>Ecdysozoa</taxon>
        <taxon>Arthropoda</taxon>
        <taxon>Hexapoda</taxon>
        <taxon>Insecta</taxon>
        <taxon>Pterygota</taxon>
        <taxon>Neoptera</taxon>
        <taxon>Endopterygota</taxon>
        <taxon>Diptera</taxon>
        <taxon>Brachycera</taxon>
        <taxon>Muscomorpha</taxon>
        <taxon>Hippoboscoidea</taxon>
        <taxon>Glossinidae</taxon>
        <taxon>Glossina</taxon>
    </lineage>
</organism>
<name>A0A1A9WS16_9MUSC</name>
<reference evidence="2" key="2">
    <citation type="submission" date="2020-05" db="UniProtKB">
        <authorList>
            <consortium name="EnsemblMetazoa"/>
        </authorList>
    </citation>
    <scope>IDENTIFICATION</scope>
    <source>
        <strain evidence="2">IAEA</strain>
    </source>
</reference>
<keyword evidence="1" id="KW-0472">Membrane</keyword>
<evidence type="ECO:0000256" key="1">
    <source>
        <dbReference type="SAM" id="Phobius"/>
    </source>
</evidence>
<keyword evidence="1" id="KW-1133">Transmembrane helix</keyword>
<keyword evidence="1" id="KW-0812">Transmembrane</keyword>
<keyword evidence="3" id="KW-1185">Reference proteome</keyword>